<dbReference type="EMBL" id="DVIT01000028">
    <property type="protein sequence ID" value="HIS47469.1"/>
    <property type="molecule type" value="Genomic_DNA"/>
</dbReference>
<dbReference type="InterPro" id="IPR020449">
    <property type="entry name" value="Tscrpt_reg_AraC-type_HTH"/>
</dbReference>
<dbReference type="Gene3D" id="1.10.10.60">
    <property type="entry name" value="Homeodomain-like"/>
    <property type="match status" value="2"/>
</dbReference>
<evidence type="ECO:0000259" key="4">
    <source>
        <dbReference type="PROSITE" id="PS01124"/>
    </source>
</evidence>
<dbReference type="SUPFAM" id="SSF51182">
    <property type="entry name" value="RmlC-like cupins"/>
    <property type="match status" value="1"/>
</dbReference>
<name>A0A9D1F503_9FIRM</name>
<dbReference type="InterPro" id="IPR018060">
    <property type="entry name" value="HTH_AraC"/>
</dbReference>
<dbReference type="InterPro" id="IPR014710">
    <property type="entry name" value="RmlC-like_jellyroll"/>
</dbReference>
<dbReference type="Gene3D" id="2.60.120.10">
    <property type="entry name" value="Jelly Rolls"/>
    <property type="match status" value="1"/>
</dbReference>
<evidence type="ECO:0000313" key="5">
    <source>
        <dbReference type="EMBL" id="HIS47469.1"/>
    </source>
</evidence>
<evidence type="ECO:0000256" key="1">
    <source>
        <dbReference type="ARBA" id="ARBA00023015"/>
    </source>
</evidence>
<dbReference type="InterPro" id="IPR009057">
    <property type="entry name" value="Homeodomain-like_sf"/>
</dbReference>
<dbReference type="Pfam" id="PF12833">
    <property type="entry name" value="HTH_18"/>
    <property type="match status" value="1"/>
</dbReference>
<gene>
    <name evidence="5" type="ORF">IAB46_07950</name>
</gene>
<dbReference type="SMART" id="SM00342">
    <property type="entry name" value="HTH_ARAC"/>
    <property type="match status" value="1"/>
</dbReference>
<dbReference type="GO" id="GO:0003700">
    <property type="term" value="F:DNA-binding transcription factor activity"/>
    <property type="evidence" value="ECO:0007669"/>
    <property type="project" value="InterPro"/>
</dbReference>
<reference evidence="5" key="1">
    <citation type="submission" date="2020-10" db="EMBL/GenBank/DDBJ databases">
        <authorList>
            <person name="Gilroy R."/>
        </authorList>
    </citation>
    <scope>NUCLEOTIDE SEQUENCE</scope>
    <source>
        <strain evidence="5">CHK178-757</strain>
    </source>
</reference>
<dbReference type="PANTHER" id="PTHR43280:SF28">
    <property type="entry name" value="HTH-TYPE TRANSCRIPTIONAL ACTIVATOR RHAS"/>
    <property type="match status" value="1"/>
</dbReference>
<accession>A0A9D1F503</accession>
<keyword evidence="1" id="KW-0805">Transcription regulation</keyword>
<protein>
    <submittedName>
        <fullName evidence="5">Helix-turn-helix domain-containing protein</fullName>
    </submittedName>
</protein>
<organism evidence="5 6">
    <name type="scientific">Candidatus Scybalocola faecigallinarum</name>
    <dbReference type="NCBI Taxonomy" id="2840941"/>
    <lineage>
        <taxon>Bacteria</taxon>
        <taxon>Bacillati</taxon>
        <taxon>Bacillota</taxon>
        <taxon>Clostridia</taxon>
        <taxon>Lachnospirales</taxon>
        <taxon>Lachnospiraceae</taxon>
        <taxon>Lachnospiraceae incertae sedis</taxon>
        <taxon>Candidatus Scybalocola (ex Gilroy et al. 2021)</taxon>
    </lineage>
</organism>
<dbReference type="PANTHER" id="PTHR43280">
    <property type="entry name" value="ARAC-FAMILY TRANSCRIPTIONAL REGULATOR"/>
    <property type="match status" value="1"/>
</dbReference>
<evidence type="ECO:0000256" key="2">
    <source>
        <dbReference type="ARBA" id="ARBA00023125"/>
    </source>
</evidence>
<dbReference type="AlphaFoldDB" id="A0A9D1F503"/>
<reference evidence="5" key="2">
    <citation type="journal article" date="2021" name="PeerJ">
        <title>Extensive microbial diversity within the chicken gut microbiome revealed by metagenomics and culture.</title>
        <authorList>
            <person name="Gilroy R."/>
            <person name="Ravi A."/>
            <person name="Getino M."/>
            <person name="Pursley I."/>
            <person name="Horton D.L."/>
            <person name="Alikhan N.F."/>
            <person name="Baker D."/>
            <person name="Gharbi K."/>
            <person name="Hall N."/>
            <person name="Watson M."/>
            <person name="Adriaenssens E.M."/>
            <person name="Foster-Nyarko E."/>
            <person name="Jarju S."/>
            <person name="Secka A."/>
            <person name="Antonio M."/>
            <person name="Oren A."/>
            <person name="Chaudhuri R.R."/>
            <person name="La Ragione R."/>
            <person name="Hildebrand F."/>
            <person name="Pallen M.J."/>
        </authorList>
    </citation>
    <scope>NUCLEOTIDE SEQUENCE</scope>
    <source>
        <strain evidence="5">CHK178-757</strain>
    </source>
</reference>
<dbReference type="PROSITE" id="PS01124">
    <property type="entry name" value="HTH_ARAC_FAMILY_2"/>
    <property type="match status" value="1"/>
</dbReference>
<dbReference type="PRINTS" id="PR00032">
    <property type="entry name" value="HTHARAC"/>
</dbReference>
<dbReference type="InterPro" id="IPR003313">
    <property type="entry name" value="AraC-bd"/>
</dbReference>
<evidence type="ECO:0000256" key="3">
    <source>
        <dbReference type="ARBA" id="ARBA00023163"/>
    </source>
</evidence>
<keyword evidence="2" id="KW-0238">DNA-binding</keyword>
<evidence type="ECO:0000313" key="6">
    <source>
        <dbReference type="Proteomes" id="UP000823927"/>
    </source>
</evidence>
<keyword evidence="3" id="KW-0804">Transcription</keyword>
<sequence length="269" mass="30391">MEFYEYSRDLHRHPICWQSENPDCYPHFHKSIELVYVLQGSLSAVLNGSTHQVSQGQILIVPGYTIHSFKMTGGTRTWVCTIPQEVIAAFKTVLSSYTFARAVVDAGDGGMEEQGHILWCFKEIYQCLEEGSAIAGHAHMMGCAYLILGWIMEHAGLVPAVRGKNGSFAREVLEYLEDHYLECCDLEEISGHFGYSKSRFSHIFNEIFGCRLIEYVNGLRCTHAMALIEAGEKSMTDIAMESGFETTRTFYRAFRKYYGAAPGDMRRAC</sequence>
<dbReference type="Pfam" id="PF02311">
    <property type="entry name" value="AraC_binding"/>
    <property type="match status" value="1"/>
</dbReference>
<feature type="domain" description="HTH araC/xylS-type" evidence="4">
    <location>
        <begin position="170"/>
        <end position="268"/>
    </location>
</feature>
<comment type="caution">
    <text evidence="5">The sequence shown here is derived from an EMBL/GenBank/DDBJ whole genome shotgun (WGS) entry which is preliminary data.</text>
</comment>
<dbReference type="GO" id="GO:0043565">
    <property type="term" value="F:sequence-specific DNA binding"/>
    <property type="evidence" value="ECO:0007669"/>
    <property type="project" value="InterPro"/>
</dbReference>
<dbReference type="SUPFAM" id="SSF46689">
    <property type="entry name" value="Homeodomain-like"/>
    <property type="match status" value="2"/>
</dbReference>
<dbReference type="Proteomes" id="UP000823927">
    <property type="component" value="Unassembled WGS sequence"/>
</dbReference>
<proteinExistence type="predicted"/>
<dbReference type="InterPro" id="IPR011051">
    <property type="entry name" value="RmlC_Cupin_sf"/>
</dbReference>